<name>A0ACB9QU55_9MYRT</name>
<reference evidence="2" key="1">
    <citation type="journal article" date="2023" name="Front. Plant Sci.">
        <title>Chromosomal-level genome assembly of Melastoma candidum provides insights into trichome evolution.</title>
        <authorList>
            <person name="Zhong Y."/>
            <person name="Wu W."/>
            <person name="Sun C."/>
            <person name="Zou P."/>
            <person name="Liu Y."/>
            <person name="Dai S."/>
            <person name="Zhou R."/>
        </authorList>
    </citation>
    <scope>NUCLEOTIDE SEQUENCE [LARGE SCALE GENOMIC DNA]</scope>
</reference>
<keyword evidence="2" id="KW-1185">Reference proteome</keyword>
<sequence length="310" mass="32775">MASSSSSSAMSTVFLFVLFLSLTTTPLSSHAALVQQQPLVLRYHHGPLLKGNVSLSLLWYGRFSPSQRSVIVDFLHSLSPHHPPLPSPSASSWWQTTDKYSSSARPSVTSLVVSSQLLRPNYPLGKSLKNYHLRALAGRPASRSPGSISIVLTSEDVLVEGFCSRCGSHWSSGPKGGPVFIWVGNSAMQCPGQCAWPFHQPIYGPQVPPLVAPNGDVGIDGMIINLATLLAGTTTNPFGNGYFQGPVTAPLEAVTACAGAFGSGAYPGYPGKVLVDSTTGGGYNAYGVNGRKFLLPAMWNPQTSACKTLV</sequence>
<organism evidence="1 2">
    <name type="scientific">Melastoma candidum</name>
    <dbReference type="NCBI Taxonomy" id="119954"/>
    <lineage>
        <taxon>Eukaryota</taxon>
        <taxon>Viridiplantae</taxon>
        <taxon>Streptophyta</taxon>
        <taxon>Embryophyta</taxon>
        <taxon>Tracheophyta</taxon>
        <taxon>Spermatophyta</taxon>
        <taxon>Magnoliopsida</taxon>
        <taxon>eudicotyledons</taxon>
        <taxon>Gunneridae</taxon>
        <taxon>Pentapetalae</taxon>
        <taxon>rosids</taxon>
        <taxon>malvids</taxon>
        <taxon>Myrtales</taxon>
        <taxon>Melastomataceae</taxon>
        <taxon>Melastomatoideae</taxon>
        <taxon>Melastomateae</taxon>
        <taxon>Melastoma</taxon>
    </lineage>
</organism>
<proteinExistence type="predicted"/>
<evidence type="ECO:0000313" key="1">
    <source>
        <dbReference type="EMBL" id="KAI4367193.1"/>
    </source>
</evidence>
<dbReference type="EMBL" id="CM042885">
    <property type="protein sequence ID" value="KAI4367193.1"/>
    <property type="molecule type" value="Genomic_DNA"/>
</dbReference>
<gene>
    <name evidence="1" type="ORF">MLD38_022956</name>
</gene>
<evidence type="ECO:0000313" key="2">
    <source>
        <dbReference type="Proteomes" id="UP001057402"/>
    </source>
</evidence>
<comment type="caution">
    <text evidence="1">The sequence shown here is derived from an EMBL/GenBank/DDBJ whole genome shotgun (WGS) entry which is preliminary data.</text>
</comment>
<accession>A0ACB9QU55</accession>
<protein>
    <submittedName>
        <fullName evidence="1">Uncharacterized protein</fullName>
    </submittedName>
</protein>
<dbReference type="Proteomes" id="UP001057402">
    <property type="component" value="Chromosome 6"/>
</dbReference>